<dbReference type="GO" id="GO:0032446">
    <property type="term" value="P:protein modification by small protein conjugation"/>
    <property type="evidence" value="ECO:0007669"/>
    <property type="project" value="TreeGrafter"/>
</dbReference>
<comment type="caution">
    <text evidence="7">The sequence shown here is derived from an EMBL/GenBank/DDBJ whole genome shotgun (WGS) entry which is preliminary data.</text>
</comment>
<evidence type="ECO:0000256" key="3">
    <source>
        <dbReference type="ARBA" id="ARBA00022679"/>
    </source>
</evidence>
<dbReference type="Gene3D" id="3.30.1460.50">
    <property type="match status" value="1"/>
</dbReference>
<evidence type="ECO:0000313" key="7">
    <source>
        <dbReference type="EMBL" id="KAG0320010.1"/>
    </source>
</evidence>
<dbReference type="PANTHER" id="PTHR14957">
    <property type="entry name" value="UBIQUITIN-LIKE-CONJUGATING ENZYME ATG10"/>
    <property type="match status" value="1"/>
</dbReference>
<sequence length="248" mass="27838">MALESEPQTQLVPSARLSFDDFQIAITSFLKQTARRMPWTYSRAGQTPQGYLSLTELKHSQNAPLQPPPQATLVDKLDSVSKEDQLLLDDLVEHFEEIPDNEEADHEAEAREDMSQKVSQDFLSVCYHVVFSPSYQVPVLYFNAYRPDGTAISLEEIYESLVPEDWRSSIRNAGLNGGISQQDHPVLSIPYFYMHPCETVSLLETIFKNTTSTRQSSLLDSYILTWLSFTGQAIGLTIPSDIVASASV</sequence>
<comment type="similarity">
    <text evidence="1">Belongs to the ATG10 family.</text>
</comment>
<dbReference type="GO" id="GO:0000422">
    <property type="term" value="P:autophagy of mitochondrion"/>
    <property type="evidence" value="ECO:0007669"/>
    <property type="project" value="TreeGrafter"/>
</dbReference>
<dbReference type="Pfam" id="PF03987">
    <property type="entry name" value="Autophagy_act_C"/>
    <property type="match status" value="1"/>
</dbReference>
<keyword evidence="3" id="KW-0808">Transferase</keyword>
<dbReference type="GO" id="GO:0005829">
    <property type="term" value="C:cytosol"/>
    <property type="evidence" value="ECO:0007669"/>
    <property type="project" value="TreeGrafter"/>
</dbReference>
<evidence type="ECO:0000256" key="5">
    <source>
        <dbReference type="ARBA" id="ARBA00023006"/>
    </source>
</evidence>
<dbReference type="PANTHER" id="PTHR14957:SF1">
    <property type="entry name" value="UBIQUITIN-LIKE-CONJUGATING ENZYME ATG10"/>
    <property type="match status" value="1"/>
</dbReference>
<gene>
    <name evidence="7" type="ORF">BGZ99_004724</name>
</gene>
<dbReference type="GO" id="GO:0000045">
    <property type="term" value="P:autophagosome assembly"/>
    <property type="evidence" value="ECO:0007669"/>
    <property type="project" value="TreeGrafter"/>
</dbReference>
<proteinExistence type="inferred from homology"/>
<dbReference type="Proteomes" id="UP000738325">
    <property type="component" value="Unassembled WGS sequence"/>
</dbReference>
<reference evidence="7" key="1">
    <citation type="journal article" date="2020" name="Fungal Divers.">
        <title>Resolving the Mortierellaceae phylogeny through synthesis of multi-gene phylogenetics and phylogenomics.</title>
        <authorList>
            <person name="Vandepol N."/>
            <person name="Liber J."/>
            <person name="Desiro A."/>
            <person name="Na H."/>
            <person name="Kennedy M."/>
            <person name="Barry K."/>
            <person name="Grigoriev I.V."/>
            <person name="Miller A.N."/>
            <person name="O'Donnell K."/>
            <person name="Stajich J.E."/>
            <person name="Bonito G."/>
        </authorList>
    </citation>
    <scope>NUCLEOTIDE SEQUENCE</scope>
    <source>
        <strain evidence="7">REB-010B</strain>
    </source>
</reference>
<evidence type="ECO:0000313" key="8">
    <source>
        <dbReference type="Proteomes" id="UP000738325"/>
    </source>
</evidence>
<organism evidence="7 8">
    <name type="scientific">Dissophora globulifera</name>
    <dbReference type="NCBI Taxonomy" id="979702"/>
    <lineage>
        <taxon>Eukaryota</taxon>
        <taxon>Fungi</taxon>
        <taxon>Fungi incertae sedis</taxon>
        <taxon>Mucoromycota</taxon>
        <taxon>Mortierellomycotina</taxon>
        <taxon>Mortierellomycetes</taxon>
        <taxon>Mortierellales</taxon>
        <taxon>Mortierellaceae</taxon>
        <taxon>Dissophora</taxon>
    </lineage>
</organism>
<dbReference type="OrthoDB" id="4089664at2759"/>
<evidence type="ECO:0000256" key="2">
    <source>
        <dbReference type="ARBA" id="ARBA00021099"/>
    </source>
</evidence>
<dbReference type="InterPro" id="IPR007135">
    <property type="entry name" value="Atg3/Atg10"/>
</dbReference>
<name>A0A9P6RHU4_9FUNG</name>
<keyword evidence="4" id="KW-0833">Ubl conjugation pathway</keyword>
<dbReference type="EMBL" id="JAAAIP010000299">
    <property type="protein sequence ID" value="KAG0320010.1"/>
    <property type="molecule type" value="Genomic_DNA"/>
</dbReference>
<accession>A0A9P6RHU4</accession>
<dbReference type="AlphaFoldDB" id="A0A9P6RHU4"/>
<keyword evidence="8" id="KW-1185">Reference proteome</keyword>
<evidence type="ECO:0000256" key="6">
    <source>
        <dbReference type="ARBA" id="ARBA00029833"/>
    </source>
</evidence>
<evidence type="ECO:0000256" key="1">
    <source>
        <dbReference type="ARBA" id="ARBA00005696"/>
    </source>
</evidence>
<protein>
    <recommendedName>
        <fullName evidence="2">Ubiquitin-like-conjugating enzyme ATG10</fullName>
    </recommendedName>
    <alternativeName>
        <fullName evidence="6">Autophagy-related protein 10</fullName>
    </alternativeName>
</protein>
<keyword evidence="5" id="KW-0072">Autophagy</keyword>
<evidence type="ECO:0000256" key="4">
    <source>
        <dbReference type="ARBA" id="ARBA00022786"/>
    </source>
</evidence>
<dbReference type="GO" id="GO:0061651">
    <property type="term" value="F:Atg12 conjugating enzyme activity"/>
    <property type="evidence" value="ECO:0007669"/>
    <property type="project" value="TreeGrafter"/>
</dbReference>